<dbReference type="InterPro" id="IPR012677">
    <property type="entry name" value="Nucleotide-bd_a/b_plait_sf"/>
</dbReference>
<keyword evidence="7" id="KW-1185">Reference proteome</keyword>
<accession>A0ABQ7LP10</accession>
<evidence type="ECO:0000256" key="1">
    <source>
        <dbReference type="ARBA" id="ARBA00022884"/>
    </source>
</evidence>
<comment type="caution">
    <text evidence="6">The sequence shown here is derived from an EMBL/GenBank/DDBJ whole genome shotgun (WGS) entry which is preliminary data.</text>
</comment>
<dbReference type="PANTHER" id="PTHR23236:SF84">
    <property type="entry name" value="RRM DOMAIN-CONTAINING PROTEIN"/>
    <property type="match status" value="1"/>
</dbReference>
<dbReference type="Pfam" id="PF00076">
    <property type="entry name" value="RRM_1"/>
    <property type="match status" value="2"/>
</dbReference>
<name>A0ABQ7LP10_BRACM</name>
<feature type="compositionally biased region" description="Basic residues" evidence="3">
    <location>
        <begin position="570"/>
        <end position="582"/>
    </location>
</feature>
<dbReference type="InterPro" id="IPR036005">
    <property type="entry name" value="Creatinase/aminopeptidase-like"/>
</dbReference>
<evidence type="ECO:0000256" key="4">
    <source>
        <dbReference type="SAM" id="Phobius"/>
    </source>
</evidence>
<sequence>MHESAIKGVEGQELNGCDAEIRESRISRIVVEGYGTSLPREDVEKALRNHFASCGNIIHVYVPINDESDIPNRFSFIYVNGEDEEKALRLNGSDMGGGILQIYAYPFHENYLDDVLATMKEGPGHRLQRTLEVTGYDPSLSMDDVESKMCKHFSPASAFAYRTCGGLKSTALVYVLGEDAVQMALELSGRSVDGMNIVVTQMAWLVRRIRLRSKKRSLLGGREDMLFCKINNSLVRKTLQLCFLLVFLLVTPLLWPIFLFKFAGNDEPEHMVEGHTFTIEPILTIGPTECVTWPDNWTTLTADGGVAAQFEHTILITRTASQSKVWATEETKKSREIEMRERTRLPCGYDTSLRREDVDGALREHFASCGNIIHVHVPIDESSGTLCRYTLIYVNEEDEEKALRLDGSDMGGRILQIQSYPFHENHLNEVLDQMKEGELYQPQHTILVTCDDISLPLDVIKTELEKYFSAIGSLVYPGVTASGAIKTLADVYVRGHEGVEKALERSGPSVGGLNFVVTEVVPLPKITPKTGYNPHNFTIMARKQIENQKKTETTAGNQQKKKSKTTERNQKKKNKKKEKKSKTREAYQMKKKSETREGNQKMKGVLESKDSDAEIRESSISRIAVEGYDTSLPREDVDDALREHFASCGNIIHVHVPIDENSGTLCRYALIYVNEEDEEKALRLDGSDMGGRILKIQSYAFHQNQLNEVLDPMKEAKAYRIQHTILVTCDDISLPLDVIKTELEKYFSAIGSLVYPGVTASGAIKTLADVYVRGHEGVEKALERSGPSVGGLNFVVTEVVPLPKITPKTGYNPHNFTIMARKQIENQKKTETTAGNQQKKKSKTTERNQKKKNKKKEKKNKTREAYQMKKKSETREGNQKMKGGLESKGSDAEIRKSSIRRISVEGYDTSLRMEDVDDALREHFASCGKIIHVSIPRNYEETILCRYAFVYVNEEDEEKALRLDGSDMGGQILQIKSYPFHETHLENDLAPMKEVKVYWPQQTLKVTGYDTSLPVEDIEIELEKYFSSLGSFVYQDETASGAIKTKAYIYVRGQDAVDKALELSGRSVEGLNFVVTKVYALPENPPTSGFIHPSNLIRFTREQIEDPNLCFITEGQQKKSDTSEGNQKKKKKKKKNKKSKTREGIQKKKKKKSETREGKQKKGVEISL</sequence>
<dbReference type="InterPro" id="IPR000504">
    <property type="entry name" value="RRM_dom"/>
</dbReference>
<gene>
    <name evidence="6" type="primary">A09p076930.1_BraROA</name>
    <name evidence="6" type="ORF">IGI04_038679</name>
</gene>
<evidence type="ECO:0000256" key="3">
    <source>
        <dbReference type="SAM" id="MobiDB-lite"/>
    </source>
</evidence>
<evidence type="ECO:0000259" key="5">
    <source>
        <dbReference type="PROSITE" id="PS50102"/>
    </source>
</evidence>
<protein>
    <recommendedName>
        <fullName evidence="5">RRM domain-containing protein</fullName>
    </recommendedName>
</protein>
<reference evidence="6 7" key="1">
    <citation type="submission" date="2021-03" db="EMBL/GenBank/DDBJ databases">
        <authorList>
            <person name="King G.J."/>
            <person name="Bancroft I."/>
            <person name="Baten A."/>
            <person name="Bloomfield J."/>
            <person name="Borpatragohain P."/>
            <person name="He Z."/>
            <person name="Irish N."/>
            <person name="Irwin J."/>
            <person name="Liu K."/>
            <person name="Mauleon R.P."/>
            <person name="Moore J."/>
            <person name="Morris R."/>
            <person name="Ostergaard L."/>
            <person name="Wang B."/>
            <person name="Wells R."/>
        </authorList>
    </citation>
    <scope>NUCLEOTIDE SEQUENCE [LARGE SCALE GENOMIC DNA]</scope>
    <source>
        <strain evidence="6">R-o-18</strain>
        <tissue evidence="6">Leaf</tissue>
    </source>
</reference>
<feature type="domain" description="RRM" evidence="5">
    <location>
        <begin position="621"/>
        <end position="697"/>
    </location>
</feature>
<feature type="transmembrane region" description="Helical" evidence="4">
    <location>
        <begin position="239"/>
        <end position="260"/>
    </location>
</feature>
<evidence type="ECO:0000313" key="7">
    <source>
        <dbReference type="Proteomes" id="UP000823674"/>
    </source>
</evidence>
<feature type="compositionally biased region" description="Basic and acidic residues" evidence="3">
    <location>
        <begin position="862"/>
        <end position="892"/>
    </location>
</feature>
<feature type="compositionally biased region" description="Basic residues" evidence="3">
    <location>
        <begin position="849"/>
        <end position="861"/>
    </location>
</feature>
<feature type="compositionally biased region" description="Basic and acidic residues" evidence="3">
    <location>
        <begin position="1154"/>
        <end position="1168"/>
    </location>
</feature>
<evidence type="ECO:0000313" key="6">
    <source>
        <dbReference type="EMBL" id="KAG5387209.1"/>
    </source>
</evidence>
<feature type="region of interest" description="Disordered" evidence="3">
    <location>
        <begin position="1112"/>
        <end position="1168"/>
    </location>
</feature>
<keyword evidence="4" id="KW-0812">Transmembrane</keyword>
<dbReference type="Proteomes" id="UP000823674">
    <property type="component" value="Chromosome A09"/>
</dbReference>
<feature type="region of interest" description="Disordered" evidence="3">
    <location>
        <begin position="547"/>
        <end position="613"/>
    </location>
</feature>
<dbReference type="SMART" id="SM00360">
    <property type="entry name" value="RRM"/>
    <property type="match status" value="4"/>
</dbReference>
<organism evidence="6 7">
    <name type="scientific">Brassica rapa subsp. trilocularis</name>
    <dbReference type="NCBI Taxonomy" id="1813537"/>
    <lineage>
        <taxon>Eukaryota</taxon>
        <taxon>Viridiplantae</taxon>
        <taxon>Streptophyta</taxon>
        <taxon>Embryophyta</taxon>
        <taxon>Tracheophyta</taxon>
        <taxon>Spermatophyta</taxon>
        <taxon>Magnoliopsida</taxon>
        <taxon>eudicotyledons</taxon>
        <taxon>Gunneridae</taxon>
        <taxon>Pentapetalae</taxon>
        <taxon>rosids</taxon>
        <taxon>malvids</taxon>
        <taxon>Brassicales</taxon>
        <taxon>Brassicaceae</taxon>
        <taxon>Brassiceae</taxon>
        <taxon>Brassica</taxon>
    </lineage>
</organism>
<keyword evidence="4" id="KW-1133">Transmembrane helix</keyword>
<dbReference type="PROSITE" id="PS50102">
    <property type="entry name" value="RRM"/>
    <property type="match status" value="2"/>
</dbReference>
<dbReference type="InterPro" id="IPR035979">
    <property type="entry name" value="RBD_domain_sf"/>
</dbReference>
<evidence type="ECO:0000256" key="2">
    <source>
        <dbReference type="PROSITE-ProRule" id="PRU00176"/>
    </source>
</evidence>
<dbReference type="EMBL" id="JADBGQ010000008">
    <property type="protein sequence ID" value="KAG5387209.1"/>
    <property type="molecule type" value="Genomic_DNA"/>
</dbReference>
<proteinExistence type="predicted"/>
<dbReference type="Gene3D" id="3.30.70.330">
    <property type="match status" value="4"/>
</dbReference>
<feature type="domain" description="RRM" evidence="5">
    <location>
        <begin position="900"/>
        <end position="976"/>
    </location>
</feature>
<dbReference type="Gene3D" id="3.90.230.10">
    <property type="entry name" value="Creatinase/methionine aminopeptidase superfamily"/>
    <property type="match status" value="1"/>
</dbReference>
<keyword evidence="4" id="KW-0472">Membrane</keyword>
<feature type="compositionally biased region" description="Basic residues" evidence="3">
    <location>
        <begin position="1128"/>
        <end position="1140"/>
    </location>
</feature>
<feature type="region of interest" description="Disordered" evidence="3">
    <location>
        <begin position="826"/>
        <end position="892"/>
    </location>
</feature>
<keyword evidence="1 2" id="KW-0694">RNA-binding</keyword>
<dbReference type="SUPFAM" id="SSF55920">
    <property type="entry name" value="Creatinase/aminopeptidase"/>
    <property type="match status" value="1"/>
</dbReference>
<dbReference type="SUPFAM" id="SSF54928">
    <property type="entry name" value="RNA-binding domain, RBD"/>
    <property type="match status" value="4"/>
</dbReference>
<feature type="compositionally biased region" description="Basic and acidic residues" evidence="3">
    <location>
        <begin position="583"/>
        <end position="613"/>
    </location>
</feature>
<dbReference type="PANTHER" id="PTHR23236">
    <property type="entry name" value="EUKARYOTIC TRANSLATION INITIATION FACTOR 4B/4H"/>
    <property type="match status" value="1"/>
</dbReference>